<evidence type="ECO:0000313" key="2">
    <source>
        <dbReference type="EMBL" id="CEI39872.1"/>
    </source>
</evidence>
<organism evidence="2 3">
    <name type="scientific">Fusarium venenatum</name>
    <dbReference type="NCBI Taxonomy" id="56646"/>
    <lineage>
        <taxon>Eukaryota</taxon>
        <taxon>Fungi</taxon>
        <taxon>Dikarya</taxon>
        <taxon>Ascomycota</taxon>
        <taxon>Pezizomycotina</taxon>
        <taxon>Sordariomycetes</taxon>
        <taxon>Hypocreomycetidae</taxon>
        <taxon>Hypocreales</taxon>
        <taxon>Nectriaceae</taxon>
        <taxon>Fusarium</taxon>
    </lineage>
</organism>
<proteinExistence type="predicted"/>
<accession>A0A2L2TE91</accession>
<protein>
    <submittedName>
        <fullName evidence="2">Uncharacterized protein</fullName>
    </submittedName>
</protein>
<feature type="region of interest" description="Disordered" evidence="1">
    <location>
        <begin position="31"/>
        <end position="52"/>
    </location>
</feature>
<evidence type="ECO:0000256" key="1">
    <source>
        <dbReference type="SAM" id="MobiDB-lite"/>
    </source>
</evidence>
<dbReference type="Proteomes" id="UP000245910">
    <property type="component" value="Chromosome IIII"/>
</dbReference>
<keyword evidence="3" id="KW-1185">Reference proteome</keyword>
<reference evidence="3" key="1">
    <citation type="submission" date="2014-10" db="EMBL/GenBank/DDBJ databases">
        <authorList>
            <person name="King R."/>
        </authorList>
    </citation>
    <scope>NUCLEOTIDE SEQUENCE [LARGE SCALE GENOMIC DNA]</scope>
    <source>
        <strain evidence="3">A3/5</strain>
    </source>
</reference>
<dbReference type="EMBL" id="LN649232">
    <property type="protein sequence ID" value="CEI39872.1"/>
    <property type="molecule type" value="Genomic_DNA"/>
</dbReference>
<evidence type="ECO:0000313" key="3">
    <source>
        <dbReference type="Proteomes" id="UP000245910"/>
    </source>
</evidence>
<dbReference type="AlphaFoldDB" id="A0A2L2TE91"/>
<name>A0A2L2TE91_9HYPO</name>
<sequence>MLAKLGTQLDGIRGGELTIASKEDAEYLRSRSGMVDAEELTPTPEDTDSPRDDIPILGLGGGDGVLSSSYTTAGWFGQRRTGGKYAQVDHA</sequence>